<name>A0A7S0HLN6_9CRYP</name>
<dbReference type="PANTHER" id="PTHR33471:SF7">
    <property type="entry name" value="ATP-DEPENDENT ZINC METALLOPROTEASE-RELATED"/>
    <property type="match status" value="1"/>
</dbReference>
<protein>
    <submittedName>
        <fullName evidence="3">Uncharacterized protein</fullName>
    </submittedName>
</protein>
<feature type="chain" id="PRO_5031186719" evidence="2">
    <location>
        <begin position="22"/>
        <end position="551"/>
    </location>
</feature>
<keyword evidence="2" id="KW-0732">Signal</keyword>
<evidence type="ECO:0000256" key="1">
    <source>
        <dbReference type="SAM" id="MobiDB-lite"/>
    </source>
</evidence>
<evidence type="ECO:0000256" key="2">
    <source>
        <dbReference type="SAM" id="SignalP"/>
    </source>
</evidence>
<gene>
    <name evidence="3" type="ORF">HPHI1048_LOCUS15945</name>
</gene>
<organism evidence="3">
    <name type="scientific">Hanusia phi</name>
    <dbReference type="NCBI Taxonomy" id="3032"/>
    <lineage>
        <taxon>Eukaryota</taxon>
        <taxon>Cryptophyceae</taxon>
        <taxon>Pyrenomonadales</taxon>
        <taxon>Geminigeraceae</taxon>
        <taxon>Hanusia</taxon>
    </lineage>
</organism>
<dbReference type="AlphaFoldDB" id="A0A7S0HLN6"/>
<feature type="signal peptide" evidence="2">
    <location>
        <begin position="1"/>
        <end position="21"/>
    </location>
</feature>
<proteinExistence type="predicted"/>
<dbReference type="PROSITE" id="PS51257">
    <property type="entry name" value="PROKAR_LIPOPROTEIN"/>
    <property type="match status" value="1"/>
</dbReference>
<accession>A0A7S0HLN6</accession>
<sequence length="551" mass="60693">MASLAIRSMILPSIMISCVCAFETTHLSAFKLLPSSVSSHGGFSSPTARSWRTCRSSRAVLRMEVSSNSDEVKLSKQREAEMLLEKARKAAEEAERAQQKANALKGSELEKFAEFARKYSKDKQVQDLRNQAESKAEEAARLAAAADKAERERGTTTLAQKYAEKSREAILEADDAERRIATSDFQHHAEMPHDFSLTYEAVIESLKDVRLVPVTGSRTDIARTTDALDDLKAAGKLQVWNRLDAELGAMGFRGGNSLPQLLSTTKTKEGAVDVSFGVSSFKALQVKNSISGALLIFGGLGLIFAGYFERMGALSTASAQTFADLGYAALLLNIASGFFGQQVNDWLVQRFWQLNYDDYKERALVSEAAHLMVAYMCGLPVQEYRREYIGYPLRTRPTGRAQVFSSRRGDPEVVPRNRPLGLPPWASLESEIPSDSDMLLGGLNPEPIRNGYTGKEIDHLSLTLLAGPVAEYIKFGGSVNGALCFQQLDTCMLMSYDVMQPDKMQGQARWAIIKLMGILSKNKNKLSATVEALRREESLVDVIAVMESTPN</sequence>
<evidence type="ECO:0000313" key="3">
    <source>
        <dbReference type="EMBL" id="CAD8494117.1"/>
    </source>
</evidence>
<feature type="region of interest" description="Disordered" evidence="1">
    <location>
        <begin position="139"/>
        <end position="158"/>
    </location>
</feature>
<reference evidence="3" key="1">
    <citation type="submission" date="2021-01" db="EMBL/GenBank/DDBJ databases">
        <authorList>
            <person name="Corre E."/>
            <person name="Pelletier E."/>
            <person name="Niang G."/>
            <person name="Scheremetjew M."/>
            <person name="Finn R."/>
            <person name="Kale V."/>
            <person name="Holt S."/>
            <person name="Cochrane G."/>
            <person name="Meng A."/>
            <person name="Brown T."/>
            <person name="Cohen L."/>
        </authorList>
    </citation>
    <scope>NUCLEOTIDE SEQUENCE</scope>
    <source>
        <strain evidence="3">CCMP325</strain>
    </source>
</reference>
<dbReference type="PANTHER" id="PTHR33471">
    <property type="entry name" value="ATP-DEPENDENT ZINC METALLOPROTEASE-RELATED"/>
    <property type="match status" value="1"/>
</dbReference>
<dbReference type="EMBL" id="HBEO01023649">
    <property type="protein sequence ID" value="CAD8494117.1"/>
    <property type="molecule type" value="Transcribed_RNA"/>
</dbReference>